<comment type="caution">
    <text evidence="3">The sequence shown here is derived from an EMBL/GenBank/DDBJ whole genome shotgun (WGS) entry which is preliminary data.</text>
</comment>
<keyword evidence="4" id="KW-1185">Reference proteome</keyword>
<dbReference type="Gene3D" id="3.60.10.10">
    <property type="entry name" value="Endonuclease/exonuclease/phosphatase"/>
    <property type="match status" value="1"/>
</dbReference>
<keyword evidence="1" id="KW-1133">Transmembrane helix</keyword>
<keyword evidence="1" id="KW-0472">Membrane</keyword>
<dbReference type="EMBL" id="PDEP01000003">
    <property type="protein sequence ID" value="PEN08292.1"/>
    <property type="molecule type" value="Genomic_DNA"/>
</dbReference>
<evidence type="ECO:0000256" key="1">
    <source>
        <dbReference type="SAM" id="Phobius"/>
    </source>
</evidence>
<dbReference type="InterPro" id="IPR036691">
    <property type="entry name" value="Endo/exonu/phosph_ase_sf"/>
</dbReference>
<organism evidence="3 4">
    <name type="scientific">Longimonas halophila</name>
    <dbReference type="NCBI Taxonomy" id="1469170"/>
    <lineage>
        <taxon>Bacteria</taxon>
        <taxon>Pseudomonadati</taxon>
        <taxon>Rhodothermota</taxon>
        <taxon>Rhodothermia</taxon>
        <taxon>Rhodothermales</taxon>
        <taxon>Salisaetaceae</taxon>
        <taxon>Longimonas</taxon>
    </lineage>
</organism>
<accession>A0A2H3P299</accession>
<sequence length="365" mass="41215">MAVGRTVLGGFVTLVSMLVLTLFSIGFASAYLPPAWFWWTGLPASLLPFLAMAAAGLFLLHALLRHSRWVAVHAVIVVLFISRAGWPAPMQADANTATNADTLTVMSFNYTPQEPRPEHAPALRGALGHLASTYAPDLIATQSTRVFQRRGGIALINELDTLATVGYQAKPDAGFAPRFDTRVPLFSRLQGPVQQEPIVLEAQQDTDRHITRAELSWRGRDIVVYNVHLRSFERGYALDLLEAGRYRDALRELVAVYRRDVLRRVHEVRELRRRLERETKPTLLIGDLNASPFNWEYRHVRGALRDAPARLGGNWRFTWHTRMPLARIDHVLTSTHWEALSMHVDATTISDHFPLIVTLRLREDA</sequence>
<dbReference type="Proteomes" id="UP000221024">
    <property type="component" value="Unassembled WGS sequence"/>
</dbReference>
<name>A0A2H3P299_9BACT</name>
<feature type="domain" description="Endonuclease/exonuclease/phosphatase" evidence="2">
    <location>
        <begin position="199"/>
        <end position="352"/>
    </location>
</feature>
<dbReference type="InterPro" id="IPR005135">
    <property type="entry name" value="Endo/exonuclease/phosphatase"/>
</dbReference>
<proteinExistence type="predicted"/>
<evidence type="ECO:0000313" key="3">
    <source>
        <dbReference type="EMBL" id="PEN08292.1"/>
    </source>
</evidence>
<protein>
    <recommendedName>
        <fullName evidence="2">Endonuclease/exonuclease/phosphatase domain-containing protein</fullName>
    </recommendedName>
</protein>
<gene>
    <name evidence="3" type="ORF">CRI93_04010</name>
</gene>
<dbReference type="Pfam" id="PF03372">
    <property type="entry name" value="Exo_endo_phos"/>
    <property type="match status" value="1"/>
</dbReference>
<keyword evidence="1" id="KW-0812">Transmembrane</keyword>
<dbReference type="SUPFAM" id="SSF56219">
    <property type="entry name" value="DNase I-like"/>
    <property type="match status" value="1"/>
</dbReference>
<dbReference type="AlphaFoldDB" id="A0A2H3P299"/>
<dbReference type="OrthoDB" id="635146at2"/>
<feature type="transmembrane region" description="Helical" evidence="1">
    <location>
        <begin position="7"/>
        <end position="30"/>
    </location>
</feature>
<feature type="transmembrane region" description="Helical" evidence="1">
    <location>
        <begin position="69"/>
        <end position="86"/>
    </location>
</feature>
<dbReference type="GO" id="GO:0003824">
    <property type="term" value="F:catalytic activity"/>
    <property type="evidence" value="ECO:0007669"/>
    <property type="project" value="InterPro"/>
</dbReference>
<evidence type="ECO:0000313" key="4">
    <source>
        <dbReference type="Proteomes" id="UP000221024"/>
    </source>
</evidence>
<evidence type="ECO:0000259" key="2">
    <source>
        <dbReference type="Pfam" id="PF03372"/>
    </source>
</evidence>
<dbReference type="RefSeq" id="WP_098061330.1">
    <property type="nucleotide sequence ID" value="NZ_PDEP01000003.1"/>
</dbReference>
<feature type="transmembrane region" description="Helical" evidence="1">
    <location>
        <begin position="36"/>
        <end position="60"/>
    </location>
</feature>
<reference evidence="3 4" key="1">
    <citation type="submission" date="2017-10" db="EMBL/GenBank/DDBJ databases">
        <title>Draft genome of Longimonas halophila.</title>
        <authorList>
            <person name="Goh K.M."/>
            <person name="Shamsir M.S."/>
            <person name="Lim S.W."/>
        </authorList>
    </citation>
    <scope>NUCLEOTIDE SEQUENCE [LARGE SCALE GENOMIC DNA]</scope>
    <source>
        <strain evidence="3 4">KCTC 42399</strain>
    </source>
</reference>